<evidence type="ECO:0000313" key="2">
    <source>
        <dbReference type="EMBL" id="AMX83308.1"/>
    </source>
</evidence>
<dbReference type="PANTHER" id="PTHR36117:SF3">
    <property type="entry name" value="4-HYDROXYPHENYLACETATE 3-MONOOXYGENASE-RELATED"/>
    <property type="match status" value="1"/>
</dbReference>
<keyword evidence="3" id="KW-1185">Reference proteome</keyword>
<dbReference type="SUPFAM" id="SSF47203">
    <property type="entry name" value="Acyl-CoA dehydrogenase C-terminal domain-like"/>
    <property type="match status" value="1"/>
</dbReference>
<dbReference type="InterPro" id="IPR004925">
    <property type="entry name" value="HpaB/PvcC/4-BUDH"/>
</dbReference>
<accession>A0ABM6AAI7</accession>
<dbReference type="InterPro" id="IPR024719">
    <property type="entry name" value="HpaB/PvcC/4-BUDH_C"/>
</dbReference>
<evidence type="ECO:0000259" key="1">
    <source>
        <dbReference type="Pfam" id="PF03241"/>
    </source>
</evidence>
<dbReference type="RefSeq" id="WP_063165643.1">
    <property type="nucleotide sequence ID" value="NZ_CP014342.1"/>
</dbReference>
<dbReference type="EMBL" id="CP014342">
    <property type="protein sequence ID" value="AMX83308.1"/>
    <property type="molecule type" value="Genomic_DNA"/>
</dbReference>
<gene>
    <name evidence="2" type="ORF">GS3922_06215</name>
</gene>
<proteinExistence type="predicted"/>
<organism evidence="2 3">
    <name type="scientific">Geobacillus subterraneus</name>
    <dbReference type="NCBI Taxonomy" id="129338"/>
    <lineage>
        <taxon>Bacteria</taxon>
        <taxon>Bacillati</taxon>
        <taxon>Bacillota</taxon>
        <taxon>Bacilli</taxon>
        <taxon>Bacillales</taxon>
        <taxon>Anoxybacillaceae</taxon>
        <taxon>Geobacillus</taxon>
    </lineage>
</organism>
<dbReference type="InterPro" id="IPR036250">
    <property type="entry name" value="AcylCo_DH-like_C"/>
</dbReference>
<dbReference type="Pfam" id="PF03241">
    <property type="entry name" value="HpaB"/>
    <property type="match status" value="1"/>
</dbReference>
<dbReference type="PANTHER" id="PTHR36117">
    <property type="entry name" value="4-HYDROXYPHENYLACETATE 3-MONOOXYGENASE-RELATED"/>
    <property type="match status" value="1"/>
</dbReference>
<protein>
    <recommendedName>
        <fullName evidence="1">HpaB/PvcC/4-BUDH C-terminal domain-containing protein</fullName>
    </recommendedName>
</protein>
<reference evidence="2 3" key="1">
    <citation type="submission" date="2016-02" db="EMBL/GenBank/DDBJ databases">
        <title>Complete genome sequence of Geobacillus subterraneus KCTC 3922T.</title>
        <authorList>
            <person name="Lee D.-W."/>
            <person name="Lee Y.-J."/>
            <person name="Lee S.-J."/>
            <person name="Park G.-S."/>
            <person name="Lee S.-J."/>
            <person name="Shin J.-H."/>
        </authorList>
    </citation>
    <scope>NUCLEOTIDE SEQUENCE [LARGE SCALE GENOMIC DNA]</scope>
    <source>
        <strain evidence="2 3">KCTC 3922</strain>
    </source>
</reference>
<feature type="domain" description="HpaB/PvcC/4-BUDH C-terminal" evidence="1">
    <location>
        <begin position="8"/>
        <end position="70"/>
    </location>
</feature>
<name>A0ABM6AAI7_9BACL</name>
<evidence type="ECO:0000313" key="3">
    <source>
        <dbReference type="Proteomes" id="UP000076226"/>
    </source>
</evidence>
<sequence length="74" mass="8911">MTIFGQIATLPAEQRVQLFRFAWDLVMSAFGTRQTLYERFFFGDPARFATTFYHRYDREACAQMVRRFLDSEQR</sequence>
<dbReference type="Proteomes" id="UP000076226">
    <property type="component" value="Chromosome"/>
</dbReference>
<dbReference type="Gene3D" id="1.20.140.10">
    <property type="entry name" value="Butyryl-CoA Dehydrogenase, subunit A, domain 3"/>
    <property type="match status" value="1"/>
</dbReference>